<feature type="compositionally biased region" description="Low complexity" evidence="1">
    <location>
        <begin position="465"/>
        <end position="484"/>
    </location>
</feature>
<dbReference type="Proteomes" id="UP001500432">
    <property type="component" value="Unassembled WGS sequence"/>
</dbReference>
<dbReference type="EMBL" id="BAAAQW010000014">
    <property type="protein sequence ID" value="GAA2203314.1"/>
    <property type="molecule type" value="Genomic_DNA"/>
</dbReference>
<feature type="region of interest" description="Disordered" evidence="1">
    <location>
        <begin position="462"/>
        <end position="490"/>
    </location>
</feature>
<organism evidence="2 3">
    <name type="scientific">Sinomonas flava</name>
    <dbReference type="NCBI Taxonomy" id="496857"/>
    <lineage>
        <taxon>Bacteria</taxon>
        <taxon>Bacillati</taxon>
        <taxon>Actinomycetota</taxon>
        <taxon>Actinomycetes</taxon>
        <taxon>Micrococcales</taxon>
        <taxon>Micrococcaceae</taxon>
        <taxon>Sinomonas</taxon>
    </lineage>
</organism>
<name>A0ABN3C280_9MICC</name>
<proteinExistence type="predicted"/>
<sequence length="490" mass="49198">MSIDEKGADWRRERDPATFTVTGGAAFRVDTAALAEAASALASAADAAGRIGAGIESARAAVWRGACAGSAAARFDDDASALVRASGILRLDLAATRQAVDASARAYADAEAGRASGAEGLQGVARFLVGAAASGIPWNLVRFAPGRFLAGGLNGTAAVGSAAAASGALGGLGPLLAPWLPAGGPSDRVGVSRSQAVSGEGSPASFAYAAQSLRQAQGAATLEDGSPVPPSSILVERMPRGDGTTALMVTVPGTQTWNPDDPAGGVFDAEGNLHGLASRDSHARQLIERALADQDLRDGDVVVFNAHSQGSLHVFGLLEDEDFRRRYPVAAVTVLGGIPTAFAVPDDVAVLSVRQEDDVVPALSGSASVPSPNVVDVRTPAHRDRPLAEDVLGLVGAAHSLDRYAIDAQALDRSTDPSVVGYAAVLGAALGGGAAASAAPVVRGEAQTGGPAGQRVRFIYTGTDTRTPATSAPGAAPPAASGRRTAGESR</sequence>
<keyword evidence="3" id="KW-1185">Reference proteome</keyword>
<protein>
    <submittedName>
        <fullName evidence="2">Uncharacterized protein</fullName>
    </submittedName>
</protein>
<dbReference type="RefSeq" id="WP_344301135.1">
    <property type="nucleotide sequence ID" value="NZ_BAAAQW010000014.1"/>
</dbReference>
<evidence type="ECO:0000256" key="1">
    <source>
        <dbReference type="SAM" id="MobiDB-lite"/>
    </source>
</evidence>
<evidence type="ECO:0000313" key="2">
    <source>
        <dbReference type="EMBL" id="GAA2203314.1"/>
    </source>
</evidence>
<comment type="caution">
    <text evidence="2">The sequence shown here is derived from an EMBL/GenBank/DDBJ whole genome shotgun (WGS) entry which is preliminary data.</text>
</comment>
<accession>A0ABN3C280</accession>
<evidence type="ECO:0000313" key="3">
    <source>
        <dbReference type="Proteomes" id="UP001500432"/>
    </source>
</evidence>
<gene>
    <name evidence="2" type="ORF">GCM10009849_35190</name>
</gene>
<reference evidence="2 3" key="1">
    <citation type="journal article" date="2019" name="Int. J. Syst. Evol. Microbiol.">
        <title>The Global Catalogue of Microorganisms (GCM) 10K type strain sequencing project: providing services to taxonomists for standard genome sequencing and annotation.</title>
        <authorList>
            <consortium name="The Broad Institute Genomics Platform"/>
            <consortium name="The Broad Institute Genome Sequencing Center for Infectious Disease"/>
            <person name="Wu L."/>
            <person name="Ma J."/>
        </authorList>
    </citation>
    <scope>NUCLEOTIDE SEQUENCE [LARGE SCALE GENOMIC DNA]</scope>
    <source>
        <strain evidence="2 3">JCM 16034</strain>
    </source>
</reference>